<dbReference type="SMART" id="SM00220">
    <property type="entry name" value="S_TKc"/>
    <property type="match status" value="1"/>
</dbReference>
<name>A0A8J5QQ13_9ASCO</name>
<dbReference type="OrthoDB" id="10250725at2759"/>
<feature type="compositionally biased region" description="Low complexity" evidence="10">
    <location>
        <begin position="937"/>
        <end position="962"/>
    </location>
</feature>
<keyword evidence="9" id="KW-0175">Coiled coil</keyword>
<dbReference type="InterPro" id="IPR000719">
    <property type="entry name" value="Prot_kinase_dom"/>
</dbReference>
<keyword evidence="4" id="KW-0547">Nucleotide-binding</keyword>
<evidence type="ECO:0000256" key="3">
    <source>
        <dbReference type="ARBA" id="ARBA00022679"/>
    </source>
</evidence>
<feature type="region of interest" description="Disordered" evidence="10">
    <location>
        <begin position="929"/>
        <end position="990"/>
    </location>
</feature>
<keyword evidence="13" id="KW-1185">Reference proteome</keyword>
<keyword evidence="2" id="KW-0723">Serine/threonine-protein kinase</keyword>
<evidence type="ECO:0000256" key="5">
    <source>
        <dbReference type="ARBA" id="ARBA00022777"/>
    </source>
</evidence>
<comment type="catalytic activity">
    <reaction evidence="8">
        <text>L-seryl-[protein] + ATP = O-phospho-L-seryl-[protein] + ADP + H(+)</text>
        <dbReference type="Rhea" id="RHEA:17989"/>
        <dbReference type="Rhea" id="RHEA-COMP:9863"/>
        <dbReference type="Rhea" id="RHEA-COMP:11604"/>
        <dbReference type="ChEBI" id="CHEBI:15378"/>
        <dbReference type="ChEBI" id="CHEBI:29999"/>
        <dbReference type="ChEBI" id="CHEBI:30616"/>
        <dbReference type="ChEBI" id="CHEBI:83421"/>
        <dbReference type="ChEBI" id="CHEBI:456216"/>
        <dbReference type="EC" id="2.7.11.1"/>
    </reaction>
</comment>
<dbReference type="GeneID" id="73468774"/>
<feature type="coiled-coil region" evidence="9">
    <location>
        <begin position="806"/>
        <end position="854"/>
    </location>
</feature>
<accession>A0A8J5QQ13</accession>
<gene>
    <name evidence="12" type="ORF">J8A68_001973</name>
</gene>
<dbReference type="GO" id="GO:0004674">
    <property type="term" value="F:protein serine/threonine kinase activity"/>
    <property type="evidence" value="ECO:0007669"/>
    <property type="project" value="UniProtKB-KW"/>
</dbReference>
<reference evidence="12 13" key="1">
    <citation type="journal article" date="2021" name="DNA Res.">
        <title>Genome analysis of Candida subhashii reveals its hybrid nature and dual mitochondrial genome conformations.</title>
        <authorList>
            <person name="Mixao V."/>
            <person name="Hegedusova E."/>
            <person name="Saus E."/>
            <person name="Pryszcz L.P."/>
            <person name="Cillingova A."/>
            <person name="Nosek J."/>
            <person name="Gabaldon T."/>
        </authorList>
    </citation>
    <scope>NUCLEOTIDE SEQUENCE [LARGE SCALE GENOMIC DNA]</scope>
    <source>
        <strain evidence="12 13">CBS 10753</strain>
    </source>
</reference>
<dbReference type="PROSITE" id="PS00108">
    <property type="entry name" value="PROTEIN_KINASE_ST"/>
    <property type="match status" value="1"/>
</dbReference>
<dbReference type="EMBL" id="JAGSYN010000080">
    <property type="protein sequence ID" value="KAG7664500.1"/>
    <property type="molecule type" value="Genomic_DNA"/>
</dbReference>
<evidence type="ECO:0000256" key="6">
    <source>
        <dbReference type="ARBA" id="ARBA00022840"/>
    </source>
</evidence>
<dbReference type="InterPro" id="IPR051131">
    <property type="entry name" value="NEK_Ser/Thr_kinase_NIMA"/>
</dbReference>
<dbReference type="InterPro" id="IPR008271">
    <property type="entry name" value="Ser/Thr_kinase_AS"/>
</dbReference>
<keyword evidence="5" id="KW-0418">Kinase</keyword>
<dbReference type="AlphaFoldDB" id="A0A8J5QQ13"/>
<evidence type="ECO:0000256" key="2">
    <source>
        <dbReference type="ARBA" id="ARBA00022527"/>
    </source>
</evidence>
<evidence type="ECO:0000256" key="9">
    <source>
        <dbReference type="SAM" id="Coils"/>
    </source>
</evidence>
<evidence type="ECO:0000313" key="13">
    <source>
        <dbReference type="Proteomes" id="UP000694255"/>
    </source>
</evidence>
<evidence type="ECO:0000313" key="12">
    <source>
        <dbReference type="EMBL" id="KAG7664500.1"/>
    </source>
</evidence>
<feature type="domain" description="Protein kinase" evidence="11">
    <location>
        <begin position="519"/>
        <end position="807"/>
    </location>
</feature>
<evidence type="ECO:0000259" key="11">
    <source>
        <dbReference type="PROSITE" id="PS50011"/>
    </source>
</evidence>
<evidence type="ECO:0000256" key="1">
    <source>
        <dbReference type="ARBA" id="ARBA00012513"/>
    </source>
</evidence>
<feature type="compositionally biased region" description="Basic and acidic residues" evidence="10">
    <location>
        <begin position="974"/>
        <end position="984"/>
    </location>
</feature>
<keyword evidence="3" id="KW-0808">Transferase</keyword>
<dbReference type="PROSITE" id="PS50011">
    <property type="entry name" value="PROTEIN_KINASE_DOM"/>
    <property type="match status" value="1"/>
</dbReference>
<evidence type="ECO:0000256" key="4">
    <source>
        <dbReference type="ARBA" id="ARBA00022741"/>
    </source>
</evidence>
<dbReference type="RefSeq" id="XP_049264732.1">
    <property type="nucleotide sequence ID" value="XM_049405673.1"/>
</dbReference>
<dbReference type="EC" id="2.7.11.1" evidence="1"/>
<sequence>MNNTEVRKCSTCQKKRKDDEPKEDRKYKKCPQCRIKQHQRYIEARRHIEDSLNSGIRLCSCCGKERPNDEPETVRKFKYCTECRVYNRQRRVNYRRYLKESCNSGNRRCAQCGKKRPDDEPDEARQFRCCLDCRLRERQRFEETKAYIEDSCNNGIRLCTRCGKERSDDEPEDIRVFKTCTRCRLYLNQRRNNKITLVLSRDSGESSDRKIRVCSGCTKERTEDEPEEDRKFKLCAECRLRHRQRGERARREIIEKCDSGDRLCMRCRKTRPDDESEEERKFRHCRECRLRGRLRDRQRTSASQRDSEKSSSEVVNKTCSQCKKKRPDDEPEDARMFKLCPECRLRARQINRERRRQDGACSSCKKKRQDDEPEDARKFKLCPSCRSRSRRRNRALRSSHIPKNITPIVSTSSPILEVEVIASDEDEDNEISEEPFDLSSSDFLDKMGPNPQLQSEYRQHLDSEGLMSFLERYIPETMNKFDICKMIIDLGYPKDRIEDYHHFIVTETLQVLIDLICKDNSQESQRKGSFGTVRKVKHKPDGKILVRKEIEYTSMNIQERNQLISELRILRELTHPNIVKYYLHDHIPENKSIHIYMEYCDGGDLAQVISNFKKNREQVPEEFIWQVMVQILLALYRCHYGSDASKVNLFGNAGNNSNTGPNINSEAVVIHRDIKPDNIFMLNSGKTIKLGDFGLAKMLTSKNDFAKTYVGTPYYMSPEVLVDNPYSPVCDIWSLGCVLYELCSLQPPFQAKTHLSLQAKIKKGNIPDLPNYYSTQLKSLIKECITVDPDLRPTCFDLINSLSIRFLRKEMELKEISSNLNEFQKQLLNKHEELKKKEVYLNNLERKLASQREEDQIETTNMQKKLLAQKKKFEDDLIEEFEMRMRAMDLEAKEVRLGYQREFKMVVEQEVQERLKEILFAKTNELQKSAEPVSYKPPSLNQQTPSPQQPPLQQQQQGRPLSYHQDMQSPKPRGPKELFEDNLRRTPLKNRNNEDLDYLYQKSPIRIPQTTTNVPKRRITDEMERLNLEKRHTPDYEDVYLRKNYRNI</sequence>
<evidence type="ECO:0000256" key="7">
    <source>
        <dbReference type="ARBA" id="ARBA00047899"/>
    </source>
</evidence>
<evidence type="ECO:0000256" key="8">
    <source>
        <dbReference type="ARBA" id="ARBA00048679"/>
    </source>
</evidence>
<organism evidence="12 13">
    <name type="scientific">[Candida] subhashii</name>
    <dbReference type="NCBI Taxonomy" id="561895"/>
    <lineage>
        <taxon>Eukaryota</taxon>
        <taxon>Fungi</taxon>
        <taxon>Dikarya</taxon>
        <taxon>Ascomycota</taxon>
        <taxon>Saccharomycotina</taxon>
        <taxon>Pichiomycetes</taxon>
        <taxon>Debaryomycetaceae</taxon>
        <taxon>Spathaspora</taxon>
    </lineage>
</organism>
<comment type="caution">
    <text evidence="12">The sequence shown here is derived from an EMBL/GenBank/DDBJ whole genome shotgun (WGS) entry which is preliminary data.</text>
</comment>
<proteinExistence type="predicted"/>
<keyword evidence="6" id="KW-0067">ATP-binding</keyword>
<dbReference type="PANTHER" id="PTHR44899">
    <property type="entry name" value="CAMK FAMILY PROTEIN KINASE"/>
    <property type="match status" value="1"/>
</dbReference>
<protein>
    <recommendedName>
        <fullName evidence="1">non-specific serine/threonine protein kinase</fullName>
        <ecNumber evidence="1">2.7.11.1</ecNumber>
    </recommendedName>
</protein>
<dbReference type="Proteomes" id="UP000694255">
    <property type="component" value="Unassembled WGS sequence"/>
</dbReference>
<dbReference type="GO" id="GO:0005524">
    <property type="term" value="F:ATP binding"/>
    <property type="evidence" value="ECO:0007669"/>
    <property type="project" value="UniProtKB-KW"/>
</dbReference>
<dbReference type="Pfam" id="PF00069">
    <property type="entry name" value="Pkinase"/>
    <property type="match status" value="2"/>
</dbReference>
<dbReference type="CDD" id="cd08217">
    <property type="entry name" value="STKc_Nek2"/>
    <property type="match status" value="1"/>
</dbReference>
<evidence type="ECO:0000256" key="10">
    <source>
        <dbReference type="SAM" id="MobiDB-lite"/>
    </source>
</evidence>
<dbReference type="PANTHER" id="PTHR44899:SF10">
    <property type="entry name" value="NIMA-RELATED KINASE 2"/>
    <property type="match status" value="1"/>
</dbReference>
<comment type="catalytic activity">
    <reaction evidence="7">
        <text>L-threonyl-[protein] + ATP = O-phospho-L-threonyl-[protein] + ADP + H(+)</text>
        <dbReference type="Rhea" id="RHEA:46608"/>
        <dbReference type="Rhea" id="RHEA-COMP:11060"/>
        <dbReference type="Rhea" id="RHEA-COMP:11605"/>
        <dbReference type="ChEBI" id="CHEBI:15378"/>
        <dbReference type="ChEBI" id="CHEBI:30013"/>
        <dbReference type="ChEBI" id="CHEBI:30616"/>
        <dbReference type="ChEBI" id="CHEBI:61977"/>
        <dbReference type="ChEBI" id="CHEBI:456216"/>
        <dbReference type="EC" id="2.7.11.1"/>
    </reaction>
</comment>